<sequence>MKHLYILFLFLSIVLGDSSEFTMKIYAPGTALENGTMYIENSVFYLSNSTTGDDITAKILTNGSIIVTSDSDTVAGIGKNYFSTKAFSSTYTVSWPWSITSGFLKYNGKNFHAVPSGIDNGTYVLGSSDAAAGRDTVIIVSILAIGDDDQSVDNFVPDVNGTSSSPSSSSSSSRVASSSAVGSSSAASSSSSSTNGAAALIQGGILGSIVMGLMMLW</sequence>
<name>A0A061AXG3_CYBFA</name>
<dbReference type="OrthoDB" id="4068457at2759"/>
<dbReference type="AlphaFoldDB" id="A0A061AXG3"/>
<dbReference type="EMBL" id="LK052889">
    <property type="protein sequence ID" value="CDR40056.1"/>
    <property type="molecule type" value="Genomic_DNA"/>
</dbReference>
<reference evidence="5" key="2">
    <citation type="journal article" date="2017" name="Genome Announc.">
        <title>Genome sequences of Cyberlindnera fabianii 65, Pichia kudriavzevii 129, and Saccharomyces cerevisiae 131 isolated from fermented masau fruits in Zimbabwe.</title>
        <authorList>
            <person name="van Rijswijck I.M.H."/>
            <person name="Derks M.F.L."/>
            <person name="Abee T."/>
            <person name="de Ridder D."/>
            <person name="Smid E.J."/>
        </authorList>
    </citation>
    <scope>NUCLEOTIDE SEQUENCE [LARGE SCALE GENOMIC DNA]</scope>
    <source>
        <strain evidence="5">65</strain>
    </source>
</reference>
<feature type="chain" id="PRO_5015026811" evidence="2">
    <location>
        <begin position="17"/>
        <end position="217"/>
    </location>
</feature>
<keyword evidence="2" id="KW-0732">Signal</keyword>
<organism evidence="3">
    <name type="scientific">Cyberlindnera fabianii</name>
    <name type="common">Yeast</name>
    <name type="synonym">Hansenula fabianii</name>
    <dbReference type="NCBI Taxonomy" id="36022"/>
    <lineage>
        <taxon>Eukaryota</taxon>
        <taxon>Fungi</taxon>
        <taxon>Dikarya</taxon>
        <taxon>Ascomycota</taxon>
        <taxon>Saccharomycotina</taxon>
        <taxon>Saccharomycetes</taxon>
        <taxon>Phaffomycetales</taxon>
        <taxon>Phaffomycetaceae</taxon>
        <taxon>Cyberlindnera</taxon>
    </lineage>
</organism>
<gene>
    <name evidence="4" type="ORF">BON22_2376</name>
    <name evidence="3" type="ORF">CYFA0S_04e02674g</name>
</gene>
<reference evidence="4" key="3">
    <citation type="submission" date="2017-01" db="EMBL/GenBank/DDBJ databases">
        <authorList>
            <person name="Mah S.A."/>
            <person name="Swanson W.J."/>
            <person name="Moy G.W."/>
            <person name="Vacquier V.D."/>
        </authorList>
    </citation>
    <scope>NUCLEOTIDE SEQUENCE [LARGE SCALE GENOMIC DNA]</scope>
    <source>
        <strain evidence="4">65</strain>
    </source>
</reference>
<evidence type="ECO:0000256" key="2">
    <source>
        <dbReference type="SAM" id="SignalP"/>
    </source>
</evidence>
<dbReference type="STRING" id="36022.A0A061AXG3"/>
<evidence type="ECO:0000313" key="5">
    <source>
        <dbReference type="Proteomes" id="UP000189513"/>
    </source>
</evidence>
<feature type="region of interest" description="Disordered" evidence="1">
    <location>
        <begin position="155"/>
        <end position="174"/>
    </location>
</feature>
<feature type="compositionally biased region" description="Low complexity" evidence="1">
    <location>
        <begin position="163"/>
        <end position="174"/>
    </location>
</feature>
<accession>A0A061AXG3</accession>
<proteinExistence type="predicted"/>
<dbReference type="EMBL" id="MPUK01000004">
    <property type="protein sequence ID" value="ONH67843.1"/>
    <property type="molecule type" value="Genomic_DNA"/>
</dbReference>
<keyword evidence="5" id="KW-1185">Reference proteome</keyword>
<evidence type="ECO:0000313" key="4">
    <source>
        <dbReference type="EMBL" id="ONH67843.1"/>
    </source>
</evidence>
<evidence type="ECO:0000256" key="1">
    <source>
        <dbReference type="SAM" id="MobiDB-lite"/>
    </source>
</evidence>
<dbReference type="OMA" id="TLECYAP"/>
<evidence type="ECO:0000313" key="3">
    <source>
        <dbReference type="EMBL" id="CDR40056.1"/>
    </source>
</evidence>
<protein>
    <submittedName>
        <fullName evidence="3">CYFA0S04e02674g1_1</fullName>
    </submittedName>
</protein>
<feature type="signal peptide" evidence="2">
    <location>
        <begin position="1"/>
        <end position="16"/>
    </location>
</feature>
<dbReference type="VEuPathDB" id="FungiDB:BON22_2376"/>
<dbReference type="Proteomes" id="UP000189513">
    <property type="component" value="Unassembled WGS sequence"/>
</dbReference>
<reference evidence="3" key="1">
    <citation type="journal article" date="2014" name="Genome Announc.">
        <title>Genome sequence of the yeast Cyberlindnera fabianii (Hansenula fabianii).</title>
        <authorList>
            <person name="Freel K.C."/>
            <person name="Sarilar V."/>
            <person name="Neuveglise C."/>
            <person name="Devillers H."/>
            <person name="Friedrich A."/>
            <person name="Schacherer J."/>
        </authorList>
    </citation>
    <scope>NUCLEOTIDE SEQUENCE</scope>
    <source>
        <strain evidence="3">YJS4271</strain>
    </source>
</reference>